<protein>
    <submittedName>
        <fullName evidence="8">mRNA decay activator protein ZFP36L1</fullName>
    </submittedName>
</protein>
<feature type="compositionally biased region" description="Polar residues" evidence="6">
    <location>
        <begin position="514"/>
        <end position="523"/>
    </location>
</feature>
<dbReference type="Gene3D" id="4.10.1000.10">
    <property type="entry name" value="Zinc finger, CCCH-type"/>
    <property type="match status" value="2"/>
</dbReference>
<feature type="zinc finger region" description="C3H1-type" evidence="5">
    <location>
        <begin position="94"/>
        <end position="122"/>
    </location>
</feature>
<dbReference type="Pfam" id="PF00642">
    <property type="entry name" value="zf-CCCH"/>
    <property type="match status" value="2"/>
</dbReference>
<dbReference type="InterPro" id="IPR000571">
    <property type="entry name" value="Znf_CCCH"/>
</dbReference>
<keyword evidence="4 5" id="KW-0862">Zinc</keyword>
<feature type="region of interest" description="Disordered" evidence="6">
    <location>
        <begin position="509"/>
        <end position="534"/>
    </location>
</feature>
<evidence type="ECO:0000256" key="1">
    <source>
        <dbReference type="ARBA" id="ARBA00022723"/>
    </source>
</evidence>
<feature type="compositionally biased region" description="Low complexity" evidence="6">
    <location>
        <begin position="351"/>
        <end position="367"/>
    </location>
</feature>
<feature type="domain" description="C3H1-type" evidence="7">
    <location>
        <begin position="94"/>
        <end position="122"/>
    </location>
</feature>
<evidence type="ECO:0000256" key="5">
    <source>
        <dbReference type="PROSITE-ProRule" id="PRU00723"/>
    </source>
</evidence>
<gene>
    <name evidence="8" type="ORF">PAPYR_1530</name>
</gene>
<evidence type="ECO:0000256" key="6">
    <source>
        <dbReference type="SAM" id="MobiDB-lite"/>
    </source>
</evidence>
<name>A0ABQ8UUU6_9EUKA</name>
<keyword evidence="2" id="KW-0677">Repeat</keyword>
<dbReference type="EMBL" id="JAPMOS010000005">
    <property type="protein sequence ID" value="KAJ4461851.1"/>
    <property type="molecule type" value="Genomic_DNA"/>
</dbReference>
<accession>A0ABQ8UUU6</accession>
<feature type="region of interest" description="Disordered" evidence="6">
    <location>
        <begin position="314"/>
        <end position="335"/>
    </location>
</feature>
<feature type="domain" description="C3H1-type" evidence="7">
    <location>
        <begin position="56"/>
        <end position="84"/>
    </location>
</feature>
<evidence type="ECO:0000313" key="9">
    <source>
        <dbReference type="Proteomes" id="UP001141327"/>
    </source>
</evidence>
<evidence type="ECO:0000313" key="8">
    <source>
        <dbReference type="EMBL" id="KAJ4461851.1"/>
    </source>
</evidence>
<dbReference type="SMART" id="SM00356">
    <property type="entry name" value="ZnF_C3H1"/>
    <property type="match status" value="2"/>
</dbReference>
<dbReference type="InterPro" id="IPR045877">
    <property type="entry name" value="ZFP36-like"/>
</dbReference>
<evidence type="ECO:0000256" key="2">
    <source>
        <dbReference type="ARBA" id="ARBA00022737"/>
    </source>
</evidence>
<sequence>MDQSTISPPTQNPSLRVFQLWKPESVNNDGSVKLVAVRAVVESTMSVEEQLASQNRHKTELCRLFMETGSCRYGDACKFAHSVHELRAVLRHPKYKTVPCAAFHSTGRCIYGNRCRFIHELSSPLSQTAPPPVVPAPPSVASKGPPAVAVVPTNTVLSEVFLHRKPATDAGSEATNPGVSRTPAEATPDPMSLASLRSVLPTPPPVNPLIAQYQRGHRHSISNCLNPTEPLNVSATPNYIRASRRMSTPNALAGAPTNLGSPPPHCTSPLALNTSVSSTHSASPYVQPAKGQHPSLPNVAETAAAAAAAASSYYRPSPQPAGATSPPPQQAGPTGMAPILQELAMPEPMRTTPTPSSLSSATTANTPVWTGLPLDDHSNSNSAPLLPAPALSPESVQAASDAFLAARALYEASYQMLMAQTAALSSRQSNPTGPLPLISQPALSNVPLTPEMEQALLQQYQQLPPNQQFQMAQAIAQMQAQQQQPVQPYVAPPPYSLWQAQQAPAPITYPGFAFSQQQQQPHSKSIGPGNVPRF</sequence>
<feature type="region of interest" description="Disordered" evidence="6">
    <location>
        <begin position="347"/>
        <end position="386"/>
    </location>
</feature>
<dbReference type="PANTHER" id="PTHR12547">
    <property type="entry name" value="CCCH ZINC FINGER/TIS11-RELATED"/>
    <property type="match status" value="1"/>
</dbReference>
<evidence type="ECO:0000259" key="7">
    <source>
        <dbReference type="PROSITE" id="PS50103"/>
    </source>
</evidence>
<feature type="compositionally biased region" description="Polar residues" evidence="6">
    <location>
        <begin position="270"/>
        <end position="284"/>
    </location>
</feature>
<keyword evidence="1 5" id="KW-0479">Metal-binding</keyword>
<comment type="caution">
    <text evidence="8">The sequence shown here is derived from an EMBL/GenBank/DDBJ whole genome shotgun (WGS) entry which is preliminary data.</text>
</comment>
<dbReference type="SUPFAM" id="SSF90229">
    <property type="entry name" value="CCCH zinc finger"/>
    <property type="match status" value="2"/>
</dbReference>
<feature type="region of interest" description="Disordered" evidence="6">
    <location>
        <begin position="167"/>
        <end position="189"/>
    </location>
</feature>
<dbReference type="PANTHER" id="PTHR12547:SF18">
    <property type="entry name" value="PROTEIN TIS11"/>
    <property type="match status" value="1"/>
</dbReference>
<keyword evidence="3 5" id="KW-0863">Zinc-finger</keyword>
<evidence type="ECO:0000256" key="3">
    <source>
        <dbReference type="ARBA" id="ARBA00022771"/>
    </source>
</evidence>
<evidence type="ECO:0000256" key="4">
    <source>
        <dbReference type="ARBA" id="ARBA00022833"/>
    </source>
</evidence>
<reference evidence="8" key="1">
    <citation type="journal article" date="2022" name="bioRxiv">
        <title>Genomics of Preaxostyla Flagellates Illuminates Evolutionary Transitions and the Path Towards Mitochondrial Loss.</title>
        <authorList>
            <person name="Novak L.V.F."/>
            <person name="Treitli S.C."/>
            <person name="Pyrih J."/>
            <person name="Halakuc P."/>
            <person name="Pipaliya S.V."/>
            <person name="Vacek V."/>
            <person name="Brzon O."/>
            <person name="Soukal P."/>
            <person name="Eme L."/>
            <person name="Dacks J.B."/>
            <person name="Karnkowska A."/>
            <person name="Elias M."/>
            <person name="Hampl V."/>
        </authorList>
    </citation>
    <scope>NUCLEOTIDE SEQUENCE</scope>
    <source>
        <strain evidence="8">RCP-MX</strain>
    </source>
</reference>
<keyword evidence="9" id="KW-1185">Reference proteome</keyword>
<dbReference type="Proteomes" id="UP001141327">
    <property type="component" value="Unassembled WGS sequence"/>
</dbReference>
<dbReference type="PROSITE" id="PS50103">
    <property type="entry name" value="ZF_C3H1"/>
    <property type="match status" value="2"/>
</dbReference>
<feature type="region of interest" description="Disordered" evidence="6">
    <location>
        <begin position="264"/>
        <end position="296"/>
    </location>
</feature>
<feature type="zinc finger region" description="C3H1-type" evidence="5">
    <location>
        <begin position="56"/>
        <end position="84"/>
    </location>
</feature>
<proteinExistence type="predicted"/>
<dbReference type="InterPro" id="IPR036855">
    <property type="entry name" value="Znf_CCCH_sf"/>
</dbReference>
<organism evidence="8 9">
    <name type="scientific">Paratrimastix pyriformis</name>
    <dbReference type="NCBI Taxonomy" id="342808"/>
    <lineage>
        <taxon>Eukaryota</taxon>
        <taxon>Metamonada</taxon>
        <taxon>Preaxostyla</taxon>
        <taxon>Paratrimastigidae</taxon>
        <taxon>Paratrimastix</taxon>
    </lineage>
</organism>